<sequence length="56" mass="5715">MEIVVVLVLVAALAAVVLRSINRDGVGHTAPIESHSGWGSSALPSRSYSDPTAEGA</sequence>
<name>A0A846RDF4_9MICC</name>
<evidence type="ECO:0000313" key="3">
    <source>
        <dbReference type="Proteomes" id="UP000547458"/>
    </source>
</evidence>
<accession>A0A846RDF4</accession>
<dbReference type="Proteomes" id="UP000547458">
    <property type="component" value="Unassembled WGS sequence"/>
</dbReference>
<protein>
    <submittedName>
        <fullName evidence="2">Uncharacterized protein</fullName>
    </submittedName>
</protein>
<comment type="caution">
    <text evidence="2">The sequence shown here is derived from an EMBL/GenBank/DDBJ whole genome shotgun (WGS) entry which is preliminary data.</text>
</comment>
<proteinExistence type="predicted"/>
<dbReference type="AlphaFoldDB" id="A0A846RDF4"/>
<organism evidence="2 3">
    <name type="scientific">Arthrobacter pigmenti</name>
    <dbReference type="NCBI Taxonomy" id="271432"/>
    <lineage>
        <taxon>Bacteria</taxon>
        <taxon>Bacillati</taxon>
        <taxon>Actinomycetota</taxon>
        <taxon>Actinomycetes</taxon>
        <taxon>Micrococcales</taxon>
        <taxon>Micrococcaceae</taxon>
        <taxon>Arthrobacter</taxon>
    </lineage>
</organism>
<dbReference type="EMBL" id="JAATJL010000001">
    <property type="protein sequence ID" value="NJC21023.1"/>
    <property type="molecule type" value="Genomic_DNA"/>
</dbReference>
<gene>
    <name evidence="2" type="ORF">BJ994_000099</name>
</gene>
<feature type="region of interest" description="Disordered" evidence="1">
    <location>
        <begin position="27"/>
        <end position="56"/>
    </location>
</feature>
<keyword evidence="3" id="KW-1185">Reference proteome</keyword>
<feature type="compositionally biased region" description="Polar residues" evidence="1">
    <location>
        <begin position="37"/>
        <end position="50"/>
    </location>
</feature>
<evidence type="ECO:0000256" key="1">
    <source>
        <dbReference type="SAM" id="MobiDB-lite"/>
    </source>
</evidence>
<evidence type="ECO:0000313" key="2">
    <source>
        <dbReference type="EMBL" id="NJC21023.1"/>
    </source>
</evidence>
<reference evidence="2 3" key="1">
    <citation type="submission" date="2020-03" db="EMBL/GenBank/DDBJ databases">
        <title>Sequencing the genomes of 1000 actinobacteria strains.</title>
        <authorList>
            <person name="Klenk H.-P."/>
        </authorList>
    </citation>
    <scope>NUCLEOTIDE SEQUENCE [LARGE SCALE GENOMIC DNA]</scope>
    <source>
        <strain evidence="2 3">DSM 16403</strain>
    </source>
</reference>